<sequence>MTGADSRVIWVRRASLICAVAVTYLVAVGNIGLNSDLFLGFAAGKRILSEGMAVPCHWSFTNSAGLWVDQNWLSHLLYYIVYSHFEESGPVLIKALLLFFCSAFLYYRCRRLGAGIDVALFSLFAGLFAASPFLTIRAENFGIFYLLILVSLLSDTFWSDRIRLYGVPVVIGIWSNFHGSFMLGLALVIAKACLVSLRAGLGILPSSCLRSRESLVAQWWFVAFASIAMSAFFNPYGITNLVMPFTQVGTGIVTSNSSDWLSLLNFTDAGVRIVGTGSQFPYLSLLMLVVFAMLVVWTGFRKEQRDSQTGETAHTESRVFDESRIHAVNREFSIHKELATIPCDLIMEAMVLLVLLVLSLKHRRFILFAAMAFVPAVSVLVTLSIQSLAITAKERFGDLTASRIFRTGSITAVALALISSCWLFVVTVVLPYSPHNPLRPPRSLLRDFMSYDTFSSRLVSFIEKNRLEGRTLAGWEISSYLLFYTPKLQLFMDTRDQSFFPPQIIKDYFIIMGVAQESREEPEGLLDKYGVSYIVLTTYPYDFNLGMSLLKTGRWGCIFSDDYSLVLVRRTDILYRRALDSSDYDGIWYPDEETRIRSEAMQSHFEAQHVPPRLGEKLKQLVHARPWPNYYRLICWAFDNPQSCLKRETEEYLKSEILRLMSKNAHYRHGAEEITTSLIALAGILEENAYLCGHQEEQKKMSALKISFQQEYDSLNQLYRGYLQYSTGTNN</sequence>
<name>I4CDQ0_DESTA</name>
<feature type="transmembrane region" description="Helical" evidence="1">
    <location>
        <begin position="14"/>
        <end position="33"/>
    </location>
</feature>
<feature type="transmembrane region" description="Helical" evidence="1">
    <location>
        <begin position="365"/>
        <end position="390"/>
    </location>
</feature>
<dbReference type="HOGENOM" id="CLU_396778_0_0_7"/>
<feature type="transmembrane region" description="Helical" evidence="1">
    <location>
        <begin position="91"/>
        <end position="107"/>
    </location>
</feature>
<dbReference type="RefSeq" id="WP_014812793.1">
    <property type="nucleotide sequence ID" value="NC_018025.1"/>
</dbReference>
<evidence type="ECO:0000313" key="2">
    <source>
        <dbReference type="EMBL" id="AFM27691.1"/>
    </source>
</evidence>
<evidence type="ECO:0008006" key="4">
    <source>
        <dbReference type="Google" id="ProtNLM"/>
    </source>
</evidence>
<keyword evidence="3" id="KW-1185">Reference proteome</keyword>
<feature type="transmembrane region" description="Helical" evidence="1">
    <location>
        <begin position="179"/>
        <end position="197"/>
    </location>
</feature>
<dbReference type="EMBL" id="CP003360">
    <property type="protein sequence ID" value="AFM27691.1"/>
    <property type="molecule type" value="Genomic_DNA"/>
</dbReference>
<feature type="transmembrane region" description="Helical" evidence="1">
    <location>
        <begin position="410"/>
        <end position="432"/>
    </location>
</feature>
<evidence type="ECO:0000313" key="3">
    <source>
        <dbReference type="Proteomes" id="UP000006055"/>
    </source>
</evidence>
<accession>I4CDQ0</accession>
<dbReference type="OrthoDB" id="9786218at2"/>
<keyword evidence="1" id="KW-0812">Transmembrane</keyword>
<feature type="transmembrane region" description="Helical" evidence="1">
    <location>
        <begin position="338"/>
        <end position="358"/>
    </location>
</feature>
<protein>
    <recommendedName>
        <fullName evidence="4">Glycosyltransferase RgtA/B/C/D-like domain-containing protein</fullName>
    </recommendedName>
</protein>
<feature type="transmembrane region" description="Helical" evidence="1">
    <location>
        <begin position="141"/>
        <end position="158"/>
    </location>
</feature>
<keyword evidence="1" id="KW-0472">Membrane</keyword>
<dbReference type="KEGG" id="dti:Desti_5081"/>
<keyword evidence="1" id="KW-1133">Transmembrane helix</keyword>
<evidence type="ECO:0000256" key="1">
    <source>
        <dbReference type="SAM" id="Phobius"/>
    </source>
</evidence>
<organism evidence="2 3">
    <name type="scientific">Desulfomonile tiedjei (strain ATCC 49306 / DSM 6799 / DCB-1)</name>
    <dbReference type="NCBI Taxonomy" id="706587"/>
    <lineage>
        <taxon>Bacteria</taxon>
        <taxon>Pseudomonadati</taxon>
        <taxon>Thermodesulfobacteriota</taxon>
        <taxon>Desulfomonilia</taxon>
        <taxon>Desulfomonilales</taxon>
        <taxon>Desulfomonilaceae</taxon>
        <taxon>Desulfomonile</taxon>
    </lineage>
</organism>
<proteinExistence type="predicted"/>
<dbReference type="STRING" id="706587.Desti_5081"/>
<feature type="transmembrane region" description="Helical" evidence="1">
    <location>
        <begin position="282"/>
        <end position="300"/>
    </location>
</feature>
<gene>
    <name evidence="2" type="ordered locus">Desti_5081</name>
</gene>
<dbReference type="Proteomes" id="UP000006055">
    <property type="component" value="Chromosome"/>
</dbReference>
<feature type="transmembrane region" description="Helical" evidence="1">
    <location>
        <begin position="114"/>
        <end position="135"/>
    </location>
</feature>
<reference evidence="3" key="1">
    <citation type="submission" date="2012-06" db="EMBL/GenBank/DDBJ databases">
        <title>Complete sequence of chromosome of Desulfomonile tiedjei DSM 6799.</title>
        <authorList>
            <person name="Lucas S."/>
            <person name="Copeland A."/>
            <person name="Lapidus A."/>
            <person name="Glavina del Rio T."/>
            <person name="Dalin E."/>
            <person name="Tice H."/>
            <person name="Bruce D."/>
            <person name="Goodwin L."/>
            <person name="Pitluck S."/>
            <person name="Peters L."/>
            <person name="Ovchinnikova G."/>
            <person name="Zeytun A."/>
            <person name="Lu M."/>
            <person name="Kyrpides N."/>
            <person name="Mavromatis K."/>
            <person name="Ivanova N."/>
            <person name="Brettin T."/>
            <person name="Detter J.C."/>
            <person name="Han C."/>
            <person name="Larimer F."/>
            <person name="Land M."/>
            <person name="Hauser L."/>
            <person name="Markowitz V."/>
            <person name="Cheng J.-F."/>
            <person name="Hugenholtz P."/>
            <person name="Woyke T."/>
            <person name="Wu D."/>
            <person name="Spring S."/>
            <person name="Schroeder M."/>
            <person name="Brambilla E."/>
            <person name="Klenk H.-P."/>
            <person name="Eisen J.A."/>
        </authorList>
    </citation>
    <scope>NUCLEOTIDE SEQUENCE [LARGE SCALE GENOMIC DNA]</scope>
    <source>
        <strain evidence="3">ATCC 49306 / DSM 6799 / DCB-1</strain>
    </source>
</reference>
<feature type="transmembrane region" description="Helical" evidence="1">
    <location>
        <begin position="217"/>
        <end position="236"/>
    </location>
</feature>
<dbReference type="AlphaFoldDB" id="I4CDQ0"/>